<reference evidence="4" key="1">
    <citation type="submission" date="2016-10" db="EMBL/GenBank/DDBJ databases">
        <authorList>
            <person name="Varghese N."/>
            <person name="Submissions S."/>
        </authorList>
    </citation>
    <scope>NUCLEOTIDE SEQUENCE [LARGE SCALE GENOMIC DNA]</scope>
    <source>
        <strain evidence="4">N6PO6</strain>
    </source>
</reference>
<dbReference type="Pfam" id="PF12883">
    <property type="entry name" value="DUF3828"/>
    <property type="match status" value="1"/>
</dbReference>
<evidence type="ECO:0000259" key="2">
    <source>
        <dbReference type="Pfam" id="PF12883"/>
    </source>
</evidence>
<dbReference type="EMBL" id="FOVC01000003">
    <property type="protein sequence ID" value="SFN19469.1"/>
    <property type="molecule type" value="Genomic_DNA"/>
</dbReference>
<dbReference type="Proteomes" id="UP000242222">
    <property type="component" value="Unassembled WGS sequence"/>
</dbReference>
<dbReference type="AlphaFoldDB" id="A0A1I4X2M0"/>
<protein>
    <recommendedName>
        <fullName evidence="2">DUF3828 domain-containing protein</fullName>
    </recommendedName>
</protein>
<dbReference type="RefSeq" id="WP_092876590.1">
    <property type="nucleotide sequence ID" value="NZ_FOVC01000003.1"/>
</dbReference>
<organism evidence="3 4">
    <name type="scientific">Izhakiella capsodis</name>
    <dbReference type="NCBI Taxonomy" id="1367852"/>
    <lineage>
        <taxon>Bacteria</taxon>
        <taxon>Pseudomonadati</taxon>
        <taxon>Pseudomonadota</taxon>
        <taxon>Gammaproteobacteria</taxon>
        <taxon>Enterobacterales</taxon>
        <taxon>Erwiniaceae</taxon>
        <taxon>Izhakiella</taxon>
    </lineage>
</organism>
<sequence length="145" mass="16539">MKTWLTGLLLGLAVFHVSARDPALSPEMTSRAFYSWYLGAMNKDESPIDEHDPKLKQYVTQRLIDRIQVLIKRPEGMNNDYFLQGPDYGDSWVDNISTLPFEVHGGRANGEVLLGLPDDQQRLLLKMKDEHGVWKIDDVATLTPR</sequence>
<name>A0A1I4X2M0_9GAMM</name>
<dbReference type="Gene3D" id="3.10.450.50">
    <property type="match status" value="1"/>
</dbReference>
<feature type="chain" id="PRO_5017318004" description="DUF3828 domain-containing protein" evidence="1">
    <location>
        <begin position="20"/>
        <end position="145"/>
    </location>
</feature>
<dbReference type="OrthoDB" id="6623212at2"/>
<keyword evidence="4" id="KW-1185">Reference proteome</keyword>
<feature type="domain" description="DUF3828" evidence="2">
    <location>
        <begin position="26"/>
        <end position="143"/>
    </location>
</feature>
<keyword evidence="1" id="KW-0732">Signal</keyword>
<feature type="signal peptide" evidence="1">
    <location>
        <begin position="1"/>
        <end position="19"/>
    </location>
</feature>
<accession>A0A1I4X2M0</accession>
<evidence type="ECO:0000256" key="1">
    <source>
        <dbReference type="SAM" id="SignalP"/>
    </source>
</evidence>
<dbReference type="InterPro" id="IPR024289">
    <property type="entry name" value="DUF3828"/>
</dbReference>
<evidence type="ECO:0000313" key="3">
    <source>
        <dbReference type="EMBL" id="SFN19469.1"/>
    </source>
</evidence>
<evidence type="ECO:0000313" key="4">
    <source>
        <dbReference type="Proteomes" id="UP000242222"/>
    </source>
</evidence>
<gene>
    <name evidence="3" type="ORF">SAMN05216516_103215</name>
</gene>
<proteinExistence type="predicted"/>